<feature type="transmembrane region" description="Helical" evidence="10">
    <location>
        <begin position="507"/>
        <end position="529"/>
    </location>
</feature>
<dbReference type="AlphaFoldDB" id="A0A073AYD5"/>
<keyword evidence="3" id="KW-0813">Transport</keyword>
<feature type="transmembrane region" description="Helical" evidence="10">
    <location>
        <begin position="184"/>
        <end position="204"/>
    </location>
</feature>
<dbReference type="InterPro" id="IPR050277">
    <property type="entry name" value="Sodium:Solute_Symporter"/>
</dbReference>
<feature type="transmembrane region" description="Helical" evidence="10">
    <location>
        <begin position="382"/>
        <end position="414"/>
    </location>
</feature>
<comment type="caution">
    <text evidence="11">The sequence shown here is derived from an EMBL/GenBank/DDBJ whole genome shotgun (WGS) entry which is preliminary data.</text>
</comment>
<dbReference type="EMBL" id="JNVU01000026">
    <property type="protein sequence ID" value="KEI44341.1"/>
    <property type="molecule type" value="Genomic_DNA"/>
</dbReference>
<dbReference type="Pfam" id="PF00474">
    <property type="entry name" value="SSF"/>
    <property type="match status" value="2"/>
</dbReference>
<keyword evidence="12" id="KW-1185">Reference proteome</keyword>
<dbReference type="GO" id="GO:0015123">
    <property type="term" value="F:acetate transmembrane transporter activity"/>
    <property type="evidence" value="ECO:0007669"/>
    <property type="project" value="TreeGrafter"/>
</dbReference>
<comment type="subcellular location">
    <subcellularLocation>
        <location evidence="1">Cell membrane</location>
        <topology evidence="1">Multi-pass membrane protein</topology>
    </subcellularLocation>
</comment>
<feature type="transmembrane region" description="Helical" evidence="10">
    <location>
        <begin position="334"/>
        <end position="358"/>
    </location>
</feature>
<feature type="transmembrane region" description="Helical" evidence="10">
    <location>
        <begin position="118"/>
        <end position="134"/>
    </location>
</feature>
<proteinExistence type="inferred from homology"/>
<dbReference type="GO" id="GO:0015293">
    <property type="term" value="F:symporter activity"/>
    <property type="evidence" value="ECO:0007669"/>
    <property type="project" value="UniProtKB-KW"/>
</dbReference>
<evidence type="ECO:0000256" key="7">
    <source>
        <dbReference type="ARBA" id="ARBA00022989"/>
    </source>
</evidence>
<evidence type="ECO:0000256" key="9">
    <source>
        <dbReference type="RuleBase" id="RU362091"/>
    </source>
</evidence>
<dbReference type="InterPro" id="IPR038377">
    <property type="entry name" value="Na/Glc_symporter_sf"/>
</dbReference>
<dbReference type="PROSITE" id="PS50283">
    <property type="entry name" value="NA_SOLUT_SYMP_3"/>
    <property type="match status" value="1"/>
</dbReference>
<feature type="transmembrane region" description="Helical" evidence="10">
    <location>
        <begin position="154"/>
        <end position="172"/>
    </location>
</feature>
<dbReference type="GO" id="GO:0006847">
    <property type="term" value="P:plasma membrane acetate transport"/>
    <property type="evidence" value="ECO:0007669"/>
    <property type="project" value="TreeGrafter"/>
</dbReference>
<evidence type="ECO:0000256" key="8">
    <source>
        <dbReference type="ARBA" id="ARBA00023136"/>
    </source>
</evidence>
<organism evidence="11 12">
    <name type="scientific">Saccharopolyspora rectivirgula</name>
    <dbReference type="NCBI Taxonomy" id="28042"/>
    <lineage>
        <taxon>Bacteria</taxon>
        <taxon>Bacillati</taxon>
        <taxon>Actinomycetota</taxon>
        <taxon>Actinomycetes</taxon>
        <taxon>Pseudonocardiales</taxon>
        <taxon>Pseudonocardiaceae</taxon>
        <taxon>Saccharopolyspora</taxon>
    </lineage>
</organism>
<dbReference type="PANTHER" id="PTHR48086:SF6">
    <property type="entry name" value="CATION_ACETATE SYMPORTER ACTP"/>
    <property type="match status" value="1"/>
</dbReference>
<dbReference type="CDD" id="cd11480">
    <property type="entry name" value="SLC5sbd_u4"/>
    <property type="match status" value="1"/>
</dbReference>
<evidence type="ECO:0000256" key="2">
    <source>
        <dbReference type="ARBA" id="ARBA00006434"/>
    </source>
</evidence>
<dbReference type="eggNOG" id="COG4147">
    <property type="taxonomic scope" value="Bacteria"/>
</dbReference>
<reference evidence="11 12" key="1">
    <citation type="submission" date="2014-06" db="EMBL/GenBank/DDBJ databases">
        <title>Saccharopolyspora rectivirgula DSM-43113 Genome sequencing.</title>
        <authorList>
            <person name="Barrera C."/>
            <person name="Millon L."/>
            <person name="Rognon B."/>
            <person name="Zaugg C."/>
            <person name="Monod M."/>
        </authorList>
    </citation>
    <scope>NUCLEOTIDE SEQUENCE [LARGE SCALE GENOMIC DNA]</scope>
    <source>
        <strain evidence="11 12">DSM 43113</strain>
    </source>
</reference>
<evidence type="ECO:0000256" key="5">
    <source>
        <dbReference type="ARBA" id="ARBA00022692"/>
    </source>
</evidence>
<dbReference type="RefSeq" id="WP_037332629.1">
    <property type="nucleotide sequence ID" value="NZ_JNVU01000026.1"/>
</dbReference>
<dbReference type="GO" id="GO:0005886">
    <property type="term" value="C:plasma membrane"/>
    <property type="evidence" value="ECO:0007669"/>
    <property type="project" value="UniProtKB-SubCell"/>
</dbReference>
<feature type="transmembrane region" description="Helical" evidence="10">
    <location>
        <begin position="75"/>
        <end position="97"/>
    </location>
</feature>
<dbReference type="Gene3D" id="1.20.1730.10">
    <property type="entry name" value="Sodium/glucose cotransporter"/>
    <property type="match status" value="1"/>
</dbReference>
<evidence type="ECO:0000313" key="12">
    <source>
        <dbReference type="Proteomes" id="UP000031419"/>
    </source>
</evidence>
<feature type="transmembrane region" description="Helical" evidence="10">
    <location>
        <begin position="484"/>
        <end position="501"/>
    </location>
</feature>
<dbReference type="STRING" id="28042.GU90_10675"/>
<feature type="transmembrane region" description="Helical" evidence="10">
    <location>
        <begin position="295"/>
        <end position="313"/>
    </location>
</feature>
<accession>A0A073AYD5</accession>
<keyword evidence="8 10" id="KW-0472">Membrane</keyword>
<dbReference type="PANTHER" id="PTHR48086">
    <property type="entry name" value="SODIUM/PROLINE SYMPORTER-RELATED"/>
    <property type="match status" value="1"/>
</dbReference>
<evidence type="ECO:0000256" key="6">
    <source>
        <dbReference type="ARBA" id="ARBA00022847"/>
    </source>
</evidence>
<evidence type="ECO:0000256" key="10">
    <source>
        <dbReference type="SAM" id="Phobius"/>
    </source>
</evidence>
<gene>
    <name evidence="11" type="ORF">GU90_10675</name>
</gene>
<evidence type="ECO:0000256" key="4">
    <source>
        <dbReference type="ARBA" id="ARBA00022475"/>
    </source>
</evidence>
<feature type="transmembrane region" description="Helical" evidence="10">
    <location>
        <begin position="426"/>
        <end position="442"/>
    </location>
</feature>
<keyword evidence="4" id="KW-1003">Cell membrane</keyword>
<feature type="transmembrane region" description="Helical" evidence="10">
    <location>
        <begin position="6"/>
        <end position="25"/>
    </location>
</feature>
<evidence type="ECO:0000256" key="3">
    <source>
        <dbReference type="ARBA" id="ARBA00022448"/>
    </source>
</evidence>
<dbReference type="InterPro" id="IPR001734">
    <property type="entry name" value="Na/solute_symporter"/>
</dbReference>
<sequence>MEANLWSLAGAVAAVVASFAVGLWGGRSARVTDDFCTARQPVPVKLNAAAVSGQYLSAAAFLGVSGLLLKNGVDALWYPVGFAAGCVALMLFVVAPVRRSGAYTLPDFAVARLDSDRLRVLCTVLVVLVSWLYLVPQLQAAGLVWNVVTGLPYWSGVLCLVGCILLGALTGRMRSVTVVRAFQYWVKLAAVFVPTFALFLVFLVSGPPRQALTEPAPPVFAAETEVEVHTDVQVRVSAPVWLQQDGSSTYLSPGEYTIASGAQLRFPAGAPAPVVLDAEPLNADWLRPGTGDLPGVLHVYSVLLATLLGTMGLPHMVPRFYSNLSGQAARRTGFFVVVMVGAFLVCPMVLGLLSRLYVPQLLVTGHSDAAVLLLPTAMLDNWLGAVLSAVVTAGAFAAFFAAGSGLLFSAGGVLASDVLRTRNVHWGYIVACPVPVLLALAMEHQDIVRGVGLAFAMSASTFAVLLLLGIWWRGLTAAGAASGMLTGALLVLVGMVVWLGSEPGSTWAVLAGQPALVSVPAAFLVALVVSRATQNQVPPNVGRVMLRLHAPDRLRLSADADRSTEFGRTNGASAE</sequence>
<keyword evidence="7 10" id="KW-1133">Transmembrane helix</keyword>
<evidence type="ECO:0000313" key="11">
    <source>
        <dbReference type="EMBL" id="KEI44341.1"/>
    </source>
</evidence>
<dbReference type="OrthoDB" id="9764416at2"/>
<comment type="similarity">
    <text evidence="2 9">Belongs to the sodium:solute symporter (SSF) (TC 2.A.21) family.</text>
</comment>
<protein>
    <submittedName>
        <fullName evidence="11">Sodium:solute symporter</fullName>
    </submittedName>
</protein>
<keyword evidence="5 10" id="KW-0812">Transmembrane</keyword>
<name>A0A073AYD5_9PSEU</name>
<evidence type="ECO:0000256" key="1">
    <source>
        <dbReference type="ARBA" id="ARBA00004651"/>
    </source>
</evidence>
<feature type="transmembrane region" description="Helical" evidence="10">
    <location>
        <begin position="448"/>
        <end position="472"/>
    </location>
</feature>
<dbReference type="Proteomes" id="UP000031419">
    <property type="component" value="Unassembled WGS sequence"/>
</dbReference>
<feature type="transmembrane region" description="Helical" evidence="10">
    <location>
        <begin position="46"/>
        <end position="69"/>
    </location>
</feature>
<keyword evidence="6" id="KW-0769">Symport</keyword>